<dbReference type="OrthoDB" id="6132489at2759"/>
<feature type="signal peptide" evidence="2">
    <location>
        <begin position="1"/>
        <end position="20"/>
    </location>
</feature>
<feature type="region of interest" description="Disordered" evidence="1">
    <location>
        <begin position="463"/>
        <end position="483"/>
    </location>
</feature>
<sequence length="558" mass="60710">MRLLVLLAAPLSVLLLHTAAVAPMARLERWVRSGLQALHWDQLERCLRRGSQSEAECRRLAHLPAAAVAVYVSEPPAAAGAADKVLAILPDSSGGAPASKPRGGFSLGQLSNAGDGPHRHQQPPPDSTAHDAVLVLDPSPGENFGHPLVLFYVDVNVTKKRCSHLDGIYLGEECLTLALKGRCQNQLKRRQAAPERLLGNGRSAVGALRGGPGAGGGSRLVERAIGGLCEVNFLPLVVGVADGNGTQRLRCVDHAEFAACPRPLALGAPAPPVSSCELNKNTRRCHQQPLATHLSCRLYQTCDHAVLLSGGWQQQITFQRHLQNLQRFYRMLRSNGFHKDHIKTFFASSGQLPDDLEGVHSATEKAVIRNHVSYVCRKQHCADTLVLYLNSPTRTDGTMLLWDANLNGIADLKERYSVNELLADLAGCRATRVLLFVDQSYSGVLSKRLRGSQKHLNVVLIQGQTRQTHSHQNQRSSPGWEDSGWSLIGPGTCLLDHLGKGPGTSRVPEPWAGLMNVTLAGAPCNVTPPLTDGEMRREYQGCQNLPTALWHQKHRRNN</sequence>
<reference evidence="4" key="1">
    <citation type="submission" date="2025-08" db="UniProtKB">
        <authorList>
            <consortium name="RefSeq"/>
        </authorList>
    </citation>
    <scope>IDENTIFICATION</scope>
</reference>
<dbReference type="AlphaFoldDB" id="A0A6P7LGP8"/>
<keyword evidence="2" id="KW-0732">Signal</keyword>
<feature type="region of interest" description="Disordered" evidence="1">
    <location>
        <begin position="93"/>
        <end position="133"/>
    </location>
</feature>
<dbReference type="GeneID" id="114847663"/>
<dbReference type="RefSeq" id="XP_028993462.1">
    <property type="nucleotide sequence ID" value="XM_029137629.3"/>
</dbReference>
<accession>A0A6P7LGP8</accession>
<feature type="compositionally biased region" description="Polar residues" evidence="1">
    <location>
        <begin position="463"/>
        <end position="477"/>
    </location>
</feature>
<keyword evidence="3" id="KW-1185">Reference proteome</keyword>
<dbReference type="PANTHER" id="PTHR35842">
    <property type="entry name" value="SI:CH211-67E16.11"/>
    <property type="match status" value="1"/>
</dbReference>
<gene>
    <name evidence="4" type="primary">si:ch211-67e16.11</name>
</gene>
<feature type="chain" id="PRO_5028265015" evidence="2">
    <location>
        <begin position="21"/>
        <end position="558"/>
    </location>
</feature>
<evidence type="ECO:0000313" key="3">
    <source>
        <dbReference type="Proteomes" id="UP000515150"/>
    </source>
</evidence>
<proteinExistence type="predicted"/>
<dbReference type="InParanoid" id="A0A6P7LGP8"/>
<dbReference type="Proteomes" id="UP000515150">
    <property type="component" value="Chromosome 21"/>
</dbReference>
<evidence type="ECO:0000256" key="2">
    <source>
        <dbReference type="SAM" id="SignalP"/>
    </source>
</evidence>
<protein>
    <submittedName>
        <fullName evidence="4">Uncharacterized protein si:ch211-67e16.11</fullName>
    </submittedName>
</protein>
<evidence type="ECO:0000313" key="4">
    <source>
        <dbReference type="RefSeq" id="XP_028993462.1"/>
    </source>
</evidence>
<dbReference type="PANTHER" id="PTHR35842:SF1">
    <property type="entry name" value="SI:CH211-67E16.11"/>
    <property type="match status" value="1"/>
</dbReference>
<name>A0A6P7LGP8_BETSP</name>
<organism evidence="3 4">
    <name type="scientific">Betta splendens</name>
    <name type="common">Siamese fighting fish</name>
    <dbReference type="NCBI Taxonomy" id="158456"/>
    <lineage>
        <taxon>Eukaryota</taxon>
        <taxon>Metazoa</taxon>
        <taxon>Chordata</taxon>
        <taxon>Craniata</taxon>
        <taxon>Vertebrata</taxon>
        <taxon>Euteleostomi</taxon>
        <taxon>Actinopterygii</taxon>
        <taxon>Neopterygii</taxon>
        <taxon>Teleostei</taxon>
        <taxon>Neoteleostei</taxon>
        <taxon>Acanthomorphata</taxon>
        <taxon>Anabantaria</taxon>
        <taxon>Anabantiformes</taxon>
        <taxon>Anabantoidei</taxon>
        <taxon>Osphronemidae</taxon>
        <taxon>Betta</taxon>
    </lineage>
</organism>
<dbReference type="KEGG" id="bspl:114847663"/>
<evidence type="ECO:0000256" key="1">
    <source>
        <dbReference type="SAM" id="MobiDB-lite"/>
    </source>
</evidence>